<dbReference type="GO" id="GO:0005576">
    <property type="term" value="C:extracellular region"/>
    <property type="evidence" value="ECO:0007669"/>
    <property type="project" value="UniProtKB-SubCell"/>
</dbReference>
<proteinExistence type="predicted"/>
<name>A0A859DUK4_9FIRM</name>
<evidence type="ECO:0000256" key="2">
    <source>
        <dbReference type="ARBA" id="ARBA00022525"/>
    </source>
</evidence>
<dbReference type="AlphaFoldDB" id="A0A859DUK4"/>
<dbReference type="Proteomes" id="UP000501316">
    <property type="component" value="Chromosome"/>
</dbReference>
<organism evidence="6 7">
    <name type="scientific">Caproicibacterium lactatifermentans</name>
    <dbReference type="NCBI Taxonomy" id="2666138"/>
    <lineage>
        <taxon>Bacteria</taxon>
        <taxon>Bacillati</taxon>
        <taxon>Bacillota</taxon>
        <taxon>Clostridia</taxon>
        <taxon>Eubacteriales</taxon>
        <taxon>Oscillospiraceae</taxon>
        <taxon>Caproicibacterium</taxon>
    </lineage>
</organism>
<dbReference type="NCBIfam" id="NF033679">
    <property type="entry name" value="DNRLRE_dom"/>
    <property type="match status" value="1"/>
</dbReference>
<feature type="domain" description="Glycosyl transferase family 1" evidence="4">
    <location>
        <begin position="372"/>
        <end position="528"/>
    </location>
</feature>
<gene>
    <name evidence="6" type="ORF">GJQ69_04000</name>
</gene>
<dbReference type="EMBL" id="CP046051">
    <property type="protein sequence ID" value="QKN23711.1"/>
    <property type="molecule type" value="Genomic_DNA"/>
</dbReference>
<accession>A0A859DUK4</accession>
<dbReference type="PANTHER" id="PTHR12526">
    <property type="entry name" value="GLYCOSYLTRANSFERASE"/>
    <property type="match status" value="1"/>
</dbReference>
<dbReference type="KEGG" id="clf:GJQ69_04000"/>
<keyword evidence="2" id="KW-0964">Secreted</keyword>
<reference evidence="6 7" key="1">
    <citation type="submission" date="2019-11" db="EMBL/GenBank/DDBJ databases">
        <authorList>
            <person name="Ren C."/>
            <person name="Wang H."/>
            <person name="Xu Y."/>
        </authorList>
    </citation>
    <scope>NUCLEOTIDE SEQUENCE [LARGE SCALE GENOMIC DNA]</scope>
    <source>
        <strain evidence="6 7">LBM 19010</strain>
    </source>
</reference>
<evidence type="ECO:0000259" key="4">
    <source>
        <dbReference type="Pfam" id="PF00534"/>
    </source>
</evidence>
<dbReference type="GO" id="GO:0016757">
    <property type="term" value="F:glycosyltransferase activity"/>
    <property type="evidence" value="ECO:0007669"/>
    <property type="project" value="InterPro"/>
</dbReference>
<feature type="domain" description="Carbohydrate-binding module family 96" evidence="5">
    <location>
        <begin position="6"/>
        <end position="172"/>
    </location>
</feature>
<sequence>MKKSLTLYPTADTFTDSSIPDGNFCRDDFYFLGYFRYKIIYRVFLQFRLDQIPQNAFISKAVLKLYCTRNDELKQQNLFEVHPITEPWNNIDITDSHQPNCDKQYVPLEAGCSVFEPVCADVTSIVRIWQKHPEANYGLMLKAADETQNDSLLALLSSRKTYGEQRPRLEITLDLPEPVKAESNRTKKIAIVTPQFLEWDGKRCIFGGGERYLAELAELLVSMGCQTDVFQPSSEQQWKKEYHGFTIYGIGDAGFDEDFFLTLNQRFCELTGSYDLHIYLSMDLTYPYVFPNSICISHGIWWDSPERPWWRSEKWYSRLFTGLSQTDTLVSVDTNTINWLKAVNPEIDCKKVYIPNYADLSIFKPEETGRQEDGKIRVLYPRRLVAGRGWSVTKEIAEELADERPDIVFSFVGRGLEQSELQMRILAQKYPNIEYCWYRMEDMHLAYQNTDIVLIPSYYTEGTSFSLIEAMACGKPVIAGLVGGLTDLVINGFNGLLIQVSKDTLKEAVLCLADNAKLREEMGRHAQEVAQCFSKRLWEQRWKQVIESHLCVSKKNIT</sequence>
<dbReference type="Pfam" id="PF24517">
    <property type="entry name" value="CBM96"/>
    <property type="match status" value="1"/>
</dbReference>
<comment type="subcellular location">
    <subcellularLocation>
        <location evidence="1">Secreted</location>
    </subcellularLocation>
</comment>
<dbReference type="Gene3D" id="3.40.50.2000">
    <property type="entry name" value="Glycogen Phosphorylase B"/>
    <property type="match status" value="2"/>
</dbReference>
<protein>
    <submittedName>
        <fullName evidence="6">Glycosyltransferase</fullName>
    </submittedName>
</protein>
<evidence type="ECO:0000313" key="6">
    <source>
        <dbReference type="EMBL" id="QKN23711.1"/>
    </source>
</evidence>
<evidence type="ECO:0000256" key="3">
    <source>
        <dbReference type="ARBA" id="ARBA00022729"/>
    </source>
</evidence>
<dbReference type="RefSeq" id="WP_174193028.1">
    <property type="nucleotide sequence ID" value="NZ_CP046051.1"/>
</dbReference>
<dbReference type="InterPro" id="IPR001296">
    <property type="entry name" value="Glyco_trans_1"/>
</dbReference>
<dbReference type="SUPFAM" id="SSF53756">
    <property type="entry name" value="UDP-Glycosyltransferase/glycogen phosphorylase"/>
    <property type="match status" value="1"/>
</dbReference>
<keyword evidence="3" id="KW-0732">Signal</keyword>
<evidence type="ECO:0000313" key="7">
    <source>
        <dbReference type="Proteomes" id="UP000501316"/>
    </source>
</evidence>
<dbReference type="Gene3D" id="2.60.120.970">
    <property type="match status" value="1"/>
</dbReference>
<dbReference type="InterPro" id="IPR055372">
    <property type="entry name" value="CBM96"/>
</dbReference>
<evidence type="ECO:0000259" key="5">
    <source>
        <dbReference type="Pfam" id="PF24517"/>
    </source>
</evidence>
<evidence type="ECO:0000256" key="1">
    <source>
        <dbReference type="ARBA" id="ARBA00004613"/>
    </source>
</evidence>
<keyword evidence="6" id="KW-0808">Transferase</keyword>
<dbReference type="CDD" id="cd03801">
    <property type="entry name" value="GT4_PimA-like"/>
    <property type="match status" value="1"/>
</dbReference>
<dbReference type="Pfam" id="PF00534">
    <property type="entry name" value="Glycos_transf_1"/>
    <property type="match status" value="1"/>
</dbReference>